<organism evidence="1 2">
    <name type="scientific">Micromonospora zhanjiangensis</name>
    <dbReference type="NCBI Taxonomy" id="1522057"/>
    <lineage>
        <taxon>Bacteria</taxon>
        <taxon>Bacillati</taxon>
        <taxon>Actinomycetota</taxon>
        <taxon>Actinomycetes</taxon>
        <taxon>Micromonosporales</taxon>
        <taxon>Micromonosporaceae</taxon>
        <taxon>Micromonospora</taxon>
    </lineage>
</organism>
<dbReference type="Pfam" id="PF02452">
    <property type="entry name" value="PemK_toxin"/>
    <property type="match status" value="1"/>
</dbReference>
<dbReference type="RefSeq" id="WP_377542403.1">
    <property type="nucleotide sequence ID" value="NZ_JBHSBN010000002.1"/>
</dbReference>
<dbReference type="InterPro" id="IPR003477">
    <property type="entry name" value="PemK-like"/>
</dbReference>
<dbReference type="EMBL" id="JBHSBN010000002">
    <property type="protein sequence ID" value="MFC4105365.1"/>
    <property type="molecule type" value="Genomic_DNA"/>
</dbReference>
<comment type="caution">
    <text evidence="1">The sequence shown here is derived from an EMBL/GenBank/DDBJ whole genome shotgun (WGS) entry which is preliminary data.</text>
</comment>
<dbReference type="SUPFAM" id="SSF50118">
    <property type="entry name" value="Cell growth inhibitor/plasmid maintenance toxic component"/>
    <property type="match status" value="1"/>
</dbReference>
<sequence length="106" mass="11382">MRRGSILQYTVGSHRLRVVVVTADRYNPDHGLVAPLRERAAPDLAPAFLVPLSRQDWPTAAVIDLSRMRALDPGSVAGPAGQLTHTTLTALATAVRSYLGATDRVP</sequence>
<name>A0ABV8KHE4_9ACTN</name>
<proteinExistence type="predicted"/>
<accession>A0ABV8KHE4</accession>
<reference evidence="2" key="1">
    <citation type="journal article" date="2019" name="Int. J. Syst. Evol. Microbiol.">
        <title>The Global Catalogue of Microorganisms (GCM) 10K type strain sequencing project: providing services to taxonomists for standard genome sequencing and annotation.</title>
        <authorList>
            <consortium name="The Broad Institute Genomics Platform"/>
            <consortium name="The Broad Institute Genome Sequencing Center for Infectious Disease"/>
            <person name="Wu L."/>
            <person name="Ma J."/>
        </authorList>
    </citation>
    <scope>NUCLEOTIDE SEQUENCE [LARGE SCALE GENOMIC DNA]</scope>
    <source>
        <strain evidence="2">2902at01</strain>
    </source>
</reference>
<dbReference type="Proteomes" id="UP001595868">
    <property type="component" value="Unassembled WGS sequence"/>
</dbReference>
<evidence type="ECO:0000313" key="2">
    <source>
        <dbReference type="Proteomes" id="UP001595868"/>
    </source>
</evidence>
<evidence type="ECO:0000313" key="1">
    <source>
        <dbReference type="EMBL" id="MFC4105365.1"/>
    </source>
</evidence>
<keyword evidence="2" id="KW-1185">Reference proteome</keyword>
<gene>
    <name evidence="1" type="ORF">ACFOX0_05345</name>
</gene>
<protein>
    <submittedName>
        <fullName evidence="1">Type II toxin-antitoxin system PemK/MazF family toxin</fullName>
    </submittedName>
</protein>